<dbReference type="Proteomes" id="UP001162483">
    <property type="component" value="Unassembled WGS sequence"/>
</dbReference>
<feature type="domain" description="Cdc42 effector-like" evidence="1">
    <location>
        <begin position="9"/>
        <end position="65"/>
    </location>
</feature>
<proteinExistence type="predicted"/>
<comment type="caution">
    <text evidence="2">The sequence shown here is derived from an EMBL/GenBank/DDBJ whole genome shotgun (WGS) entry which is preliminary data.</text>
</comment>
<protein>
    <recommendedName>
        <fullName evidence="1">Cdc42 effector-like domain-containing protein</fullName>
    </recommendedName>
</protein>
<gene>
    <name evidence="2" type="ORF">SPARVUS_LOCUS8309971</name>
</gene>
<sequence>MYSDSPSPVLKNAISLPTIGGSQALVLPLLSAVTFNSKTDSYSPYKSPRHGCEPVLEEKILEKMSAL</sequence>
<name>A0ABN9DX37_9NEOB</name>
<dbReference type="InterPro" id="IPR029273">
    <property type="entry name" value="Cdc42_effect-like"/>
</dbReference>
<evidence type="ECO:0000259" key="1">
    <source>
        <dbReference type="Pfam" id="PF14957"/>
    </source>
</evidence>
<dbReference type="Pfam" id="PF14957">
    <property type="entry name" value="BORG_CEP"/>
    <property type="match status" value="1"/>
</dbReference>
<evidence type="ECO:0000313" key="3">
    <source>
        <dbReference type="Proteomes" id="UP001162483"/>
    </source>
</evidence>
<evidence type="ECO:0000313" key="2">
    <source>
        <dbReference type="EMBL" id="CAI9575976.1"/>
    </source>
</evidence>
<keyword evidence="3" id="KW-1185">Reference proteome</keyword>
<dbReference type="EMBL" id="CATNWA010014793">
    <property type="protein sequence ID" value="CAI9575976.1"/>
    <property type="molecule type" value="Genomic_DNA"/>
</dbReference>
<accession>A0ABN9DX37</accession>
<reference evidence="2" key="1">
    <citation type="submission" date="2023-05" db="EMBL/GenBank/DDBJ databases">
        <authorList>
            <person name="Stuckert A."/>
        </authorList>
    </citation>
    <scope>NUCLEOTIDE SEQUENCE</scope>
</reference>
<organism evidence="2 3">
    <name type="scientific">Staurois parvus</name>
    <dbReference type="NCBI Taxonomy" id="386267"/>
    <lineage>
        <taxon>Eukaryota</taxon>
        <taxon>Metazoa</taxon>
        <taxon>Chordata</taxon>
        <taxon>Craniata</taxon>
        <taxon>Vertebrata</taxon>
        <taxon>Euteleostomi</taxon>
        <taxon>Amphibia</taxon>
        <taxon>Batrachia</taxon>
        <taxon>Anura</taxon>
        <taxon>Neobatrachia</taxon>
        <taxon>Ranoidea</taxon>
        <taxon>Ranidae</taxon>
        <taxon>Staurois</taxon>
    </lineage>
</organism>